<protein>
    <recommendedName>
        <fullName evidence="3">Sulfotransferase family protein</fullName>
    </recommendedName>
</protein>
<dbReference type="InterPro" id="IPR027417">
    <property type="entry name" value="P-loop_NTPase"/>
</dbReference>
<proteinExistence type="predicted"/>
<gene>
    <name evidence="1" type="ORF">V3330_17850</name>
</gene>
<accession>A0AAW9RPQ1</accession>
<keyword evidence="2" id="KW-1185">Reference proteome</keyword>
<dbReference type="SUPFAM" id="SSF52540">
    <property type="entry name" value="P-loop containing nucleoside triphosphate hydrolases"/>
    <property type="match status" value="1"/>
</dbReference>
<evidence type="ECO:0000313" key="1">
    <source>
        <dbReference type="EMBL" id="MEJ8569496.1"/>
    </source>
</evidence>
<evidence type="ECO:0008006" key="3">
    <source>
        <dbReference type="Google" id="ProtNLM"/>
    </source>
</evidence>
<dbReference type="EMBL" id="JAZHOG010000014">
    <property type="protein sequence ID" value="MEJ8569496.1"/>
    <property type="molecule type" value="Genomic_DNA"/>
</dbReference>
<reference evidence="1 2" key="1">
    <citation type="submission" date="2024-02" db="EMBL/GenBank/DDBJ databases">
        <title>A novel Wenzhouxiangellaceae bacterium, isolated from coastal sediments.</title>
        <authorList>
            <person name="Du Z.-J."/>
            <person name="Ye Y.-Q."/>
            <person name="Zhang X.-Y."/>
        </authorList>
    </citation>
    <scope>NUCLEOTIDE SEQUENCE [LARGE SCALE GENOMIC DNA]</scope>
    <source>
        <strain evidence="1 2">CH-27</strain>
    </source>
</reference>
<dbReference type="RefSeq" id="WP_354696819.1">
    <property type="nucleotide sequence ID" value="NZ_JAZHOG010000014.1"/>
</dbReference>
<dbReference type="Proteomes" id="UP001359886">
    <property type="component" value="Unassembled WGS sequence"/>
</dbReference>
<organism evidence="1 2">
    <name type="scientific">Elongatibacter sediminis</name>
    <dbReference type="NCBI Taxonomy" id="3119006"/>
    <lineage>
        <taxon>Bacteria</taxon>
        <taxon>Pseudomonadati</taxon>
        <taxon>Pseudomonadota</taxon>
        <taxon>Gammaproteobacteria</taxon>
        <taxon>Chromatiales</taxon>
        <taxon>Wenzhouxiangellaceae</taxon>
        <taxon>Elongatibacter</taxon>
    </lineage>
</organism>
<sequence length="201" mass="23685">MIISHTYRFIFVKTIKTAGTSIEAYLSPHCGDQDVFTPLNPPVSGHQPRNFGRFYNHFSAWGIRQAVPADIWNTYFKWCVERNPWDKTVSDYCMLRHRSGGRVSFEDYLARGRFPRSWELYTDMDNQTILVDQVLRYENLDTELGAVFDRLGVPWEGRLGVRAKSGYRTDPRPYQEWFDESQRDRVARAFADELREFAYAF</sequence>
<comment type="caution">
    <text evidence="1">The sequence shown here is derived from an EMBL/GenBank/DDBJ whole genome shotgun (WGS) entry which is preliminary data.</text>
</comment>
<name>A0AAW9RPQ1_9GAMM</name>
<evidence type="ECO:0000313" key="2">
    <source>
        <dbReference type="Proteomes" id="UP001359886"/>
    </source>
</evidence>
<dbReference type="AlphaFoldDB" id="A0AAW9RPQ1"/>